<accession>A0A6N3DQY2</accession>
<sequence length="565" mass="62938">MEGGDMKCILSILGLLFSLSSTAIGQTEETYKVTYVDSVGNNYSAYAPQPLVETVVEGETYELRSRQGNILATVPVSPYMTIGVEHCLMMAMDVWEEQLNIKEPVRFKVTFNENMSPDVEIQTTVEYALDRNRNCAPLNLLNQIEFQRKDEVTTIDINAYVYWNSSWANELEFGYDNLTTALTRHLAHILGFGTSIVQSGTGINFANPNTASLFDNLIVNADNLSLGSLAGFGSSEAIEAFLVQDLYLNLPGGKQRLYSNSQGFVLYRSGCYFSLEKDNLMNYPYQDKTKLLPINPETLDALSAIGWEVKPHELSLDGSSLDTYGYGSVYQGHIFKASGQDGTPITNARWKYQLYNNHSGAYVDQTQGTGGSFTIPSILKGNEYLDKYQCQQGRVVCEANDGASVSYPVFLDAHPLVLGYQIANVQDAENPYYFSFDIILSYVGSDNGVLTVCNEGGAAMLFDIKGSGQTTIHVPNAFKYSQLWIDVSLDNNYGSGTKRFYYDYDSNLSKREIGIDFPDVQENVEIFTLHGVRLYGISSMDELPRGIYIIRKNDKLKGSKIYVVK</sequence>
<dbReference type="AlphaFoldDB" id="A0A6N3DQY2"/>
<proteinExistence type="predicted"/>
<protein>
    <submittedName>
        <fullName evidence="2">Uncharacterized protein</fullName>
    </submittedName>
</protein>
<feature type="chain" id="PRO_5026756067" evidence="1">
    <location>
        <begin position="26"/>
        <end position="565"/>
    </location>
</feature>
<organism evidence="2">
    <name type="scientific">Paraprevotella clara</name>
    <dbReference type="NCBI Taxonomy" id="454154"/>
    <lineage>
        <taxon>Bacteria</taxon>
        <taxon>Pseudomonadati</taxon>
        <taxon>Bacteroidota</taxon>
        <taxon>Bacteroidia</taxon>
        <taxon>Bacteroidales</taxon>
        <taxon>Prevotellaceae</taxon>
        <taxon>Paraprevotella</taxon>
    </lineage>
</organism>
<dbReference type="EMBL" id="CACRUT010000015">
    <property type="protein sequence ID" value="VYU29519.1"/>
    <property type="molecule type" value="Genomic_DNA"/>
</dbReference>
<name>A0A6N3DQY2_9BACT</name>
<reference evidence="2" key="1">
    <citation type="submission" date="2019-11" db="EMBL/GenBank/DDBJ databases">
        <authorList>
            <person name="Feng L."/>
        </authorList>
    </citation>
    <scope>NUCLEOTIDE SEQUENCE</scope>
    <source>
        <strain evidence="2">PclaraLFYP37</strain>
    </source>
</reference>
<evidence type="ECO:0000313" key="2">
    <source>
        <dbReference type="EMBL" id="VYU29519.1"/>
    </source>
</evidence>
<feature type="signal peptide" evidence="1">
    <location>
        <begin position="1"/>
        <end position="25"/>
    </location>
</feature>
<gene>
    <name evidence="2" type="ORF">PCLFYP37_02434</name>
</gene>
<keyword evidence="1" id="KW-0732">Signal</keyword>
<evidence type="ECO:0000256" key="1">
    <source>
        <dbReference type="SAM" id="SignalP"/>
    </source>
</evidence>